<dbReference type="Gene3D" id="3.40.50.150">
    <property type="entry name" value="Vaccinia Virus protein VP39"/>
    <property type="match status" value="1"/>
</dbReference>
<dbReference type="PIRSF" id="PIRSF018005">
    <property type="entry name" value="UCP018005"/>
    <property type="match status" value="1"/>
</dbReference>
<accession>A0A937W4M5</accession>
<evidence type="ECO:0000259" key="1">
    <source>
        <dbReference type="Pfam" id="PF10017"/>
    </source>
</evidence>
<comment type="caution">
    <text evidence="2">The sequence shown here is derived from an EMBL/GenBank/DDBJ whole genome shotgun (WGS) entry which is preliminary data.</text>
</comment>
<dbReference type="AlphaFoldDB" id="A0A937W4M5"/>
<dbReference type="InterPro" id="IPR017804">
    <property type="entry name" value="MeTrfase_EgtD-like"/>
</dbReference>
<organism evidence="2 3">
    <name type="scientific">Tectimicrobiota bacterium</name>
    <dbReference type="NCBI Taxonomy" id="2528274"/>
    <lineage>
        <taxon>Bacteria</taxon>
        <taxon>Pseudomonadati</taxon>
        <taxon>Nitrospinota/Tectimicrobiota group</taxon>
        <taxon>Candidatus Tectimicrobiota</taxon>
    </lineage>
</organism>
<proteinExistence type="predicted"/>
<gene>
    <name evidence="2" type="ORF">FJZ47_16260</name>
</gene>
<dbReference type="GO" id="GO:0008168">
    <property type="term" value="F:methyltransferase activity"/>
    <property type="evidence" value="ECO:0007669"/>
    <property type="project" value="InterPro"/>
</dbReference>
<sequence length="324" mass="35822">MSVTLTVHASQYPEHAAEQLRRGLRARQLPGKFLYESPAQAQRWLAYHQAYSPSRTEPALLELYQQAFTAALQSLAPGPLHYVSLGCGGGMKDVLGLQQALTRGSTVLFTPMDTSTALVIETMLRTQQALPALPTAPLVVDLSEEPDLEPWLRHAETVAHKRLLACFGMLPNFAYRAFLPYLRRLMRPGDLLLLSANLSPGLYAEAVGRILPQYDNPSAHAWYNGLLDSLGFPATQLQLTVGTQLLRPDGHIWQIRALATVQHALQLALYGETFAMAAGEVIEVFFSNRFTPQVMPDVLAEAGLRLLHTFLFTSQEEAIYLCAV</sequence>
<name>A0A937W4M5_UNCTE</name>
<dbReference type="Pfam" id="PF10017">
    <property type="entry name" value="Methyltransf_33"/>
    <property type="match status" value="1"/>
</dbReference>
<dbReference type="InterPro" id="IPR019257">
    <property type="entry name" value="MeTrfase_dom"/>
</dbReference>
<feature type="domain" description="Histidine-specific methyltransferase SAM-dependent" evidence="1">
    <location>
        <begin position="18"/>
        <end position="322"/>
    </location>
</feature>
<protein>
    <submittedName>
        <fullName evidence="2">L-histidine N(Alpha)-methyltransferase</fullName>
    </submittedName>
</protein>
<evidence type="ECO:0000313" key="3">
    <source>
        <dbReference type="Proteomes" id="UP000712673"/>
    </source>
</evidence>
<dbReference type="Proteomes" id="UP000712673">
    <property type="component" value="Unassembled WGS sequence"/>
</dbReference>
<evidence type="ECO:0000313" key="2">
    <source>
        <dbReference type="EMBL" id="MBM3225339.1"/>
    </source>
</evidence>
<dbReference type="EMBL" id="VGLS01000545">
    <property type="protein sequence ID" value="MBM3225339.1"/>
    <property type="molecule type" value="Genomic_DNA"/>
</dbReference>
<dbReference type="InterPro" id="IPR029063">
    <property type="entry name" value="SAM-dependent_MTases_sf"/>
</dbReference>
<reference evidence="2" key="1">
    <citation type="submission" date="2019-03" db="EMBL/GenBank/DDBJ databases">
        <title>Lake Tanganyika Metagenome-Assembled Genomes (MAGs).</title>
        <authorList>
            <person name="Tran P."/>
        </authorList>
    </citation>
    <scope>NUCLEOTIDE SEQUENCE</scope>
    <source>
        <strain evidence="2">K_DeepCast_65m_m2_066</strain>
    </source>
</reference>